<sequence length="212" mass="24287">MDKDEKLSWKERKDLVIEAGIASIPTVGGALQTLYFGSKNEKRFKRIEMFYEELSDDLESVKEMLPNIYDIPNREEFLSLLESINDEVEKVSSQSKSGNYRKAYKNILLNSNKQSFENESFFIQILPSLTELEIKFLYSLYQNKNNIGNPQEFVKGFSFSMELAQGSLNRLNNYGLVSKQINGLSLGGSNSGEDAIFQINDFGSEFIMFIFE</sequence>
<keyword evidence="1" id="KW-1133">Transmembrane helix</keyword>
<dbReference type="AlphaFoldDB" id="A0A1H0XIJ2"/>
<name>A0A1H0XIJ2_9LACT</name>
<reference evidence="4" key="2">
    <citation type="submission" date="2016-10" db="EMBL/GenBank/DDBJ databases">
        <authorList>
            <person name="Varghese N."/>
            <person name="Submissions S."/>
        </authorList>
    </citation>
    <scope>NUCLEOTIDE SEQUENCE [LARGE SCALE GENOMIC DNA]</scope>
    <source>
        <strain evidence="4">MPL-11</strain>
    </source>
</reference>
<organism evidence="2 4">
    <name type="scientific">Carnobacterium viridans</name>
    <dbReference type="NCBI Taxonomy" id="174587"/>
    <lineage>
        <taxon>Bacteria</taxon>
        <taxon>Bacillati</taxon>
        <taxon>Bacillota</taxon>
        <taxon>Bacilli</taxon>
        <taxon>Lactobacillales</taxon>
        <taxon>Carnobacteriaceae</taxon>
        <taxon>Carnobacterium</taxon>
    </lineage>
</organism>
<accession>A0A1H0XIJ2</accession>
<evidence type="ECO:0000256" key="1">
    <source>
        <dbReference type="SAM" id="Phobius"/>
    </source>
</evidence>
<dbReference type="OrthoDB" id="7063112at2"/>
<dbReference type="EMBL" id="FNJW01000006">
    <property type="protein sequence ID" value="SDQ02750.1"/>
    <property type="molecule type" value="Genomic_DNA"/>
</dbReference>
<dbReference type="RefSeq" id="WP_089974590.1">
    <property type="nucleotide sequence ID" value="NZ_CP084916.1"/>
</dbReference>
<gene>
    <name evidence="2" type="ORF">SAMN04487752_0279</name>
    <name evidence="3" type="ORF">SAMN04487752_1144</name>
</gene>
<keyword evidence="4" id="KW-1185">Reference proteome</keyword>
<evidence type="ECO:0000313" key="3">
    <source>
        <dbReference type="EMBL" id="SDQ18435.1"/>
    </source>
</evidence>
<feature type="transmembrane region" description="Helical" evidence="1">
    <location>
        <begin position="15"/>
        <end position="36"/>
    </location>
</feature>
<proteinExistence type="predicted"/>
<protein>
    <submittedName>
        <fullName evidence="2">Uncharacterized protein</fullName>
    </submittedName>
</protein>
<keyword evidence="1" id="KW-0472">Membrane</keyword>
<dbReference type="EMBL" id="FNJW01000008">
    <property type="protein sequence ID" value="SDQ18435.1"/>
    <property type="molecule type" value="Genomic_DNA"/>
</dbReference>
<reference evidence="2" key="1">
    <citation type="submission" date="2016-10" db="EMBL/GenBank/DDBJ databases">
        <authorList>
            <person name="de Groot N.N."/>
        </authorList>
    </citation>
    <scope>NUCLEOTIDE SEQUENCE [LARGE SCALE GENOMIC DNA]</scope>
    <source>
        <strain evidence="2">MPL-11</strain>
    </source>
</reference>
<keyword evidence="1" id="KW-0812">Transmembrane</keyword>
<evidence type="ECO:0000313" key="2">
    <source>
        <dbReference type="EMBL" id="SDQ02750.1"/>
    </source>
</evidence>
<dbReference type="Proteomes" id="UP000199481">
    <property type="component" value="Unassembled WGS sequence"/>
</dbReference>
<evidence type="ECO:0000313" key="4">
    <source>
        <dbReference type="Proteomes" id="UP000199481"/>
    </source>
</evidence>